<dbReference type="PANTHER" id="PTHR34822:SF1">
    <property type="entry name" value="GRPB FAMILY PROTEIN"/>
    <property type="match status" value="1"/>
</dbReference>
<dbReference type="KEGG" id="thei:K1720_09105"/>
<dbReference type="Gene3D" id="3.30.460.10">
    <property type="entry name" value="Beta Polymerase, domain 2"/>
    <property type="match status" value="1"/>
</dbReference>
<dbReference type="Pfam" id="PF04229">
    <property type="entry name" value="GrpB"/>
    <property type="match status" value="1"/>
</dbReference>
<organism evidence="1 2">
    <name type="scientific">Thermococcus argininiproducens</name>
    <dbReference type="NCBI Taxonomy" id="2866384"/>
    <lineage>
        <taxon>Archaea</taxon>
        <taxon>Methanobacteriati</taxon>
        <taxon>Methanobacteriota</taxon>
        <taxon>Thermococci</taxon>
        <taxon>Thermococcales</taxon>
        <taxon>Thermococcaceae</taxon>
        <taxon>Thermococcus</taxon>
    </lineage>
</organism>
<dbReference type="InterPro" id="IPR007344">
    <property type="entry name" value="GrpB/CoaE"/>
</dbReference>
<dbReference type="InterPro" id="IPR043519">
    <property type="entry name" value="NT_sf"/>
</dbReference>
<dbReference type="AlphaFoldDB" id="A0A9E7M9N6"/>
<evidence type="ECO:0000313" key="2">
    <source>
        <dbReference type="Proteomes" id="UP001056425"/>
    </source>
</evidence>
<dbReference type="PANTHER" id="PTHR34822">
    <property type="entry name" value="GRPB DOMAIN PROTEIN (AFU_ORTHOLOGUE AFUA_1G01530)"/>
    <property type="match status" value="1"/>
</dbReference>
<dbReference type="SUPFAM" id="SSF81301">
    <property type="entry name" value="Nucleotidyltransferase"/>
    <property type="match status" value="1"/>
</dbReference>
<dbReference type="GeneID" id="72778503"/>
<gene>
    <name evidence="1" type="ORF">K1720_09105</name>
</gene>
<accession>A0A9E7M9N6</accession>
<proteinExistence type="predicted"/>
<dbReference type="EMBL" id="CP080572">
    <property type="protein sequence ID" value="USG99645.1"/>
    <property type="molecule type" value="Genomic_DNA"/>
</dbReference>
<protein>
    <submittedName>
        <fullName evidence="1">GrpB family protein</fullName>
    </submittedName>
</protein>
<dbReference type="RefSeq" id="WP_251948801.1">
    <property type="nucleotide sequence ID" value="NZ_CP080572.1"/>
</dbReference>
<reference evidence="1 2" key="1">
    <citation type="submission" date="2021-08" db="EMBL/GenBank/DDBJ databases">
        <title>Thermococcus onnuriiensis IOH2.</title>
        <authorList>
            <person name="Park Y.-J."/>
        </authorList>
    </citation>
    <scope>NUCLEOTIDE SEQUENCE [LARGE SCALE GENOMIC DNA]</scope>
    <source>
        <strain evidence="1 2">IOH2</strain>
    </source>
</reference>
<dbReference type="Proteomes" id="UP001056425">
    <property type="component" value="Chromosome"/>
</dbReference>
<sequence>MEKVIGVCGCICSDCGMYRKNCGGCHAIKGRPCWLHEVGLKICDFYECCVIDKGLEHCGQCEEIPCDRFWMNKAPTLTEEEHRRIVEERVGLLKRVLPYNSEAPAIFKEIRQFIRNTISYQIEVEHIGSTAVPGLGGKGIIDVLIITKKEHMWKVVEILESKGYKYNPQGGTPPERLFVSGQYRHCGKELHIHIHITFFGSKEHRDKLFFRDYLRKHPEEAKRYYELKKQWSKEAGLDDSKYARLKTPYINRILSLQSSKANEL</sequence>
<name>A0A9E7M9N6_9EURY</name>
<evidence type="ECO:0000313" key="1">
    <source>
        <dbReference type="EMBL" id="USG99645.1"/>
    </source>
</evidence>
<keyword evidence="2" id="KW-1185">Reference proteome</keyword>